<name>A0ABD3FUY1_9STRA</name>
<dbReference type="AlphaFoldDB" id="A0ABD3FUY1"/>
<keyword evidence="2" id="KW-1185">Reference proteome</keyword>
<dbReference type="EMBL" id="JBIMZQ010000006">
    <property type="protein sequence ID" value="KAL3670742.1"/>
    <property type="molecule type" value="Genomic_DNA"/>
</dbReference>
<evidence type="ECO:0008006" key="3">
    <source>
        <dbReference type="Google" id="ProtNLM"/>
    </source>
</evidence>
<dbReference type="Proteomes" id="UP001632037">
    <property type="component" value="Unassembled WGS sequence"/>
</dbReference>
<sequence>MESSGGAPKGECPTCSKLVAESNMAKHHKVCGKKKPRKTCKAINRDSYARNKAKISKKRQEKRAYDQFRRLELAREQLATLASQPLEVDQVEEPSWEPLASTNLLHGVSVNLDLFMHFLNESKARCKKRHGLGPRSL</sequence>
<evidence type="ECO:0000313" key="2">
    <source>
        <dbReference type="Proteomes" id="UP001632037"/>
    </source>
</evidence>
<proteinExistence type="predicted"/>
<accession>A0ABD3FUY1</accession>
<evidence type="ECO:0000313" key="1">
    <source>
        <dbReference type="EMBL" id="KAL3670742.1"/>
    </source>
</evidence>
<protein>
    <recommendedName>
        <fullName evidence="3">BZIP domain-containing protein</fullName>
    </recommendedName>
</protein>
<organism evidence="1 2">
    <name type="scientific">Phytophthora oleae</name>
    <dbReference type="NCBI Taxonomy" id="2107226"/>
    <lineage>
        <taxon>Eukaryota</taxon>
        <taxon>Sar</taxon>
        <taxon>Stramenopiles</taxon>
        <taxon>Oomycota</taxon>
        <taxon>Peronosporomycetes</taxon>
        <taxon>Peronosporales</taxon>
        <taxon>Peronosporaceae</taxon>
        <taxon>Phytophthora</taxon>
    </lineage>
</organism>
<gene>
    <name evidence="1" type="ORF">V7S43_003930</name>
</gene>
<comment type="caution">
    <text evidence="1">The sequence shown here is derived from an EMBL/GenBank/DDBJ whole genome shotgun (WGS) entry which is preliminary data.</text>
</comment>
<reference evidence="1 2" key="1">
    <citation type="submission" date="2024-09" db="EMBL/GenBank/DDBJ databases">
        <title>Genome sequencing and assembly of Phytophthora oleae, isolate VK10A, causative agent of rot of olive drupes.</title>
        <authorList>
            <person name="Conti Taguali S."/>
            <person name="Riolo M."/>
            <person name="La Spada F."/>
            <person name="Cacciola S.O."/>
            <person name="Dionisio G."/>
        </authorList>
    </citation>
    <scope>NUCLEOTIDE SEQUENCE [LARGE SCALE GENOMIC DNA]</scope>
    <source>
        <strain evidence="1 2">VK10A</strain>
    </source>
</reference>